<feature type="compositionally biased region" description="Basic residues" evidence="1">
    <location>
        <begin position="226"/>
        <end position="237"/>
    </location>
</feature>
<proteinExistence type="predicted"/>
<comment type="caution">
    <text evidence="3">The sequence shown here is derived from an EMBL/GenBank/DDBJ whole genome shotgun (WGS) entry which is preliminary data.</text>
</comment>
<reference evidence="4" key="1">
    <citation type="journal article" date="2023" name="Commun. Biol.">
        <title>Genome analysis of Parmales, the sister group of diatoms, reveals the evolutionary specialization of diatoms from phago-mixotrophs to photoautotrophs.</title>
        <authorList>
            <person name="Ban H."/>
            <person name="Sato S."/>
            <person name="Yoshikawa S."/>
            <person name="Yamada K."/>
            <person name="Nakamura Y."/>
            <person name="Ichinomiya M."/>
            <person name="Sato N."/>
            <person name="Blanc-Mathieu R."/>
            <person name="Endo H."/>
            <person name="Kuwata A."/>
            <person name="Ogata H."/>
        </authorList>
    </citation>
    <scope>NUCLEOTIDE SEQUENCE [LARGE SCALE GENOMIC DNA]</scope>
    <source>
        <strain evidence="4">NIES 3701</strain>
    </source>
</reference>
<keyword evidence="4" id="KW-1185">Reference proteome</keyword>
<feature type="region of interest" description="Disordered" evidence="1">
    <location>
        <begin position="198"/>
        <end position="239"/>
    </location>
</feature>
<gene>
    <name evidence="3" type="ORF">TrST_g7780</name>
</gene>
<evidence type="ECO:0000256" key="1">
    <source>
        <dbReference type="SAM" id="MobiDB-lite"/>
    </source>
</evidence>
<dbReference type="Proteomes" id="UP001165085">
    <property type="component" value="Unassembled WGS sequence"/>
</dbReference>
<evidence type="ECO:0008006" key="5">
    <source>
        <dbReference type="Google" id="ProtNLM"/>
    </source>
</evidence>
<name>A0A9W7BEU7_9STRA</name>
<dbReference type="EMBL" id="BRXY01000354">
    <property type="protein sequence ID" value="GMH89256.1"/>
    <property type="molecule type" value="Genomic_DNA"/>
</dbReference>
<protein>
    <recommendedName>
        <fullName evidence="5">Dirigent protein</fullName>
    </recommendedName>
</protein>
<sequence length="252" mass="28310">MCYLSLIVFIVFILLLPLTLSDTNADTNTVTNTVTNKDWHTITLKEGVLRDTIYPKPSKTTTKPNKTSKKASKVATHGPLIINVIDVQPGTYTSGSSSGSVTLHPKSNVTISGSPAEGVYNFAGYRILEELFHIEYLKGGNIGVMVSVICGSNEILFNIDVDDVLDIEGVSYVKGYLSVPISCEEAVGGGWEDRFRLKEERENREKERKEEERREEEKRRKEKEKEKKRKEKGKCPKCQKCPKCEKCEKCKG</sequence>
<evidence type="ECO:0000313" key="4">
    <source>
        <dbReference type="Proteomes" id="UP001165085"/>
    </source>
</evidence>
<dbReference type="AlphaFoldDB" id="A0A9W7BEU7"/>
<evidence type="ECO:0000313" key="3">
    <source>
        <dbReference type="EMBL" id="GMH89256.1"/>
    </source>
</evidence>
<evidence type="ECO:0000256" key="2">
    <source>
        <dbReference type="SAM" id="SignalP"/>
    </source>
</evidence>
<keyword evidence="2" id="KW-0732">Signal</keyword>
<feature type="signal peptide" evidence="2">
    <location>
        <begin position="1"/>
        <end position="21"/>
    </location>
</feature>
<feature type="chain" id="PRO_5040807115" description="Dirigent protein" evidence="2">
    <location>
        <begin position="22"/>
        <end position="252"/>
    </location>
</feature>
<accession>A0A9W7BEU7</accession>
<dbReference type="OrthoDB" id="10620013at2759"/>
<feature type="compositionally biased region" description="Basic and acidic residues" evidence="1">
    <location>
        <begin position="198"/>
        <end position="225"/>
    </location>
</feature>
<organism evidence="3 4">
    <name type="scientific">Triparma strigata</name>
    <dbReference type="NCBI Taxonomy" id="1606541"/>
    <lineage>
        <taxon>Eukaryota</taxon>
        <taxon>Sar</taxon>
        <taxon>Stramenopiles</taxon>
        <taxon>Ochrophyta</taxon>
        <taxon>Bolidophyceae</taxon>
        <taxon>Parmales</taxon>
        <taxon>Triparmaceae</taxon>
        <taxon>Triparma</taxon>
    </lineage>
</organism>